<comment type="caution">
    <text evidence="6">The sequence shown here is derived from an EMBL/GenBank/DDBJ whole genome shotgun (WGS) entry which is preliminary data.</text>
</comment>
<gene>
    <name evidence="6" type="ORF">DP116_05400</name>
</gene>
<keyword evidence="4" id="KW-0812">Transmembrane</keyword>
<evidence type="ECO:0000313" key="7">
    <source>
        <dbReference type="Proteomes" id="UP000718564"/>
    </source>
</evidence>
<keyword evidence="7" id="KW-1185">Reference proteome</keyword>
<keyword evidence="4" id="KW-1133">Transmembrane helix</keyword>
<dbReference type="PANTHER" id="PTHR19353:SF19">
    <property type="entry name" value="DELTA(5) FATTY ACID DESATURASE C-RELATED"/>
    <property type="match status" value="1"/>
</dbReference>
<feature type="domain" description="Fatty acid desaturase" evidence="5">
    <location>
        <begin position="55"/>
        <end position="293"/>
    </location>
</feature>
<evidence type="ECO:0000256" key="2">
    <source>
        <dbReference type="ARBA" id="ARBA00008749"/>
    </source>
</evidence>
<proteinExistence type="inferred from homology"/>
<reference evidence="6 7" key="1">
    <citation type="submission" date="2018-06" db="EMBL/GenBank/DDBJ databases">
        <title>Comparative genomics of Brasilonema spp. strains.</title>
        <authorList>
            <person name="Alvarenga D.O."/>
            <person name="Fiore M.F."/>
            <person name="Varani A.M."/>
        </authorList>
    </citation>
    <scope>NUCLEOTIDE SEQUENCE [LARGE SCALE GENOMIC DNA]</scope>
    <source>
        <strain evidence="6 7">SPC951</strain>
    </source>
</reference>
<accession>A0ABX1P3M2</accession>
<feature type="transmembrane region" description="Helical" evidence="4">
    <location>
        <begin position="89"/>
        <end position="108"/>
    </location>
</feature>
<comment type="cofactor">
    <cofactor evidence="1">
        <name>Fe(2+)</name>
        <dbReference type="ChEBI" id="CHEBI:29033"/>
    </cofactor>
</comment>
<keyword evidence="4" id="KW-0472">Membrane</keyword>
<evidence type="ECO:0000256" key="3">
    <source>
        <dbReference type="ARBA" id="ARBA00023004"/>
    </source>
</evidence>
<evidence type="ECO:0000259" key="5">
    <source>
        <dbReference type="Pfam" id="PF00487"/>
    </source>
</evidence>
<dbReference type="Pfam" id="PF00487">
    <property type="entry name" value="FA_desaturase"/>
    <property type="match status" value="1"/>
</dbReference>
<keyword evidence="3" id="KW-0408">Iron</keyword>
<organism evidence="6 7">
    <name type="scientific">Brasilonema bromeliae SPC951</name>
    <dbReference type="NCBI Taxonomy" id="385972"/>
    <lineage>
        <taxon>Bacteria</taxon>
        <taxon>Bacillati</taxon>
        <taxon>Cyanobacteriota</taxon>
        <taxon>Cyanophyceae</taxon>
        <taxon>Nostocales</taxon>
        <taxon>Scytonemataceae</taxon>
        <taxon>Brasilonema</taxon>
        <taxon>Bromeliae group (in: Brasilonema)</taxon>
    </lineage>
</organism>
<dbReference type="Proteomes" id="UP000718564">
    <property type="component" value="Unassembled WGS sequence"/>
</dbReference>
<feature type="transmembrane region" description="Helical" evidence="4">
    <location>
        <begin position="184"/>
        <end position="209"/>
    </location>
</feature>
<evidence type="ECO:0000256" key="4">
    <source>
        <dbReference type="SAM" id="Phobius"/>
    </source>
</evidence>
<dbReference type="InterPro" id="IPR012171">
    <property type="entry name" value="Fatty_acid_desaturase"/>
</dbReference>
<dbReference type="InterPro" id="IPR005804">
    <property type="entry name" value="FA_desaturase_dom"/>
</dbReference>
<dbReference type="PANTHER" id="PTHR19353">
    <property type="entry name" value="FATTY ACID DESATURASE 2"/>
    <property type="match status" value="1"/>
</dbReference>
<evidence type="ECO:0000313" key="6">
    <source>
        <dbReference type="EMBL" id="NMG18912.1"/>
    </source>
</evidence>
<dbReference type="CDD" id="cd03510">
    <property type="entry name" value="Rhizobitoxine-FADS-like"/>
    <property type="match status" value="1"/>
</dbReference>
<name>A0ABX1P3M2_9CYAN</name>
<comment type="similarity">
    <text evidence="2">Belongs to the fatty acid desaturase type 2 family.</text>
</comment>
<sequence length="315" mass="37387">MVVMKSKRFEQRILEHIRPMQKPDNWRNFVYLLRDYCLIALSIALYKIYPSIGTYLLTVLLIGSRMRAFDNLTHESSHKMLFTNPRLNYWIATLFCAFPVGTSTSTYWQSHMDHHKWLGNPERDPDLIRYQSLNVDRFPVPYREMVFHLLKVFCLTHVPKYLYGTLQSFVLSSDTPRSERIARTLFWITVFTVLTAFNLWHDFLLFWVIPFLTSFQILRYLSEISEHGGLYSAEHTIELARNNFCHPVLRFILYPHGDFYHLVHHLFPAIPHYNLGPAHQILLEDSEYQQAHHCYGYFYSSDPNQKSTLGEMILK</sequence>
<evidence type="ECO:0000256" key="1">
    <source>
        <dbReference type="ARBA" id="ARBA00001954"/>
    </source>
</evidence>
<protein>
    <submittedName>
        <fullName evidence="6">Fatty acid desaturase</fullName>
    </submittedName>
</protein>
<dbReference type="EMBL" id="QMEB01000025">
    <property type="protein sequence ID" value="NMG18912.1"/>
    <property type="molecule type" value="Genomic_DNA"/>
</dbReference>